<organism evidence="1 2">
    <name type="scientific">Pyropia yezoensis</name>
    <name type="common">Susabi-nori</name>
    <name type="synonym">Porphyra yezoensis</name>
    <dbReference type="NCBI Taxonomy" id="2788"/>
    <lineage>
        <taxon>Eukaryota</taxon>
        <taxon>Rhodophyta</taxon>
        <taxon>Bangiophyceae</taxon>
        <taxon>Bangiales</taxon>
        <taxon>Bangiaceae</taxon>
        <taxon>Pyropia</taxon>
    </lineage>
</organism>
<dbReference type="EMBL" id="CM020618">
    <property type="protein sequence ID" value="KAK1861920.1"/>
    <property type="molecule type" value="Genomic_DNA"/>
</dbReference>
<name>A0ACC3BVZ2_PYRYE</name>
<comment type="caution">
    <text evidence="1">The sequence shown here is derived from an EMBL/GenBank/DDBJ whole genome shotgun (WGS) entry which is preliminary data.</text>
</comment>
<sequence length="513" mass="49216">MMRGGGAPRSCCPVVARGAAGVLWVYNGVEIIANHQGNRTTPSFVAFTSTKRLAGYAAKNQVAVNAANTVYDVKWLIGRHFSEPSVQRDLQHFSYLVVAEDGDMLFVQIECQVSTTQFVVDATATQHHHQSLGGCRVGDIPGRIPGDVPSGVPGGMAGGLCSMLGDMSGGMPGGKAGGMVCGAACRVADPSASDSNMTMEDNDWRVALATPGGGLSPTSGGGGGGAGGGGTTTPATALLRTVLATAEAARSAWAGPVPLVTAAAADTRALVAAVTAAADADLDAHRGSLDTARAYYAVTVLIDVLGCLAGGPSPPAAPVGGGGGGHATASPAAGGAAAGCPAAGAPADDGATADRARYAVAHIMKALADGGPAADGTVGPPPASAWAACRSAAAAAAAPGAAAVAAALAADATVEPPALTAAADALARHRGGGGAGGAPPSSPPSSSPPSSPATPAAAAAAGAGASLLTAARATKKAASALDFGDAPAARRCLRAALRALDGVGRGPADGVGG</sequence>
<proteinExistence type="predicted"/>
<accession>A0ACC3BVZ2</accession>
<evidence type="ECO:0000313" key="1">
    <source>
        <dbReference type="EMBL" id="KAK1861920.1"/>
    </source>
</evidence>
<evidence type="ECO:0000313" key="2">
    <source>
        <dbReference type="Proteomes" id="UP000798662"/>
    </source>
</evidence>
<protein>
    <submittedName>
        <fullName evidence="1">Uncharacterized protein</fullName>
    </submittedName>
</protein>
<reference evidence="1" key="1">
    <citation type="submission" date="2019-11" db="EMBL/GenBank/DDBJ databases">
        <title>Nori genome reveals adaptations in red seaweeds to the harsh intertidal environment.</title>
        <authorList>
            <person name="Wang D."/>
            <person name="Mao Y."/>
        </authorList>
    </citation>
    <scope>NUCLEOTIDE SEQUENCE</scope>
    <source>
        <tissue evidence="1">Gametophyte</tissue>
    </source>
</reference>
<gene>
    <name evidence="1" type="ORF">I4F81_004498</name>
</gene>
<keyword evidence="2" id="KW-1185">Reference proteome</keyword>
<dbReference type="Proteomes" id="UP000798662">
    <property type="component" value="Chromosome 1"/>
</dbReference>